<dbReference type="CDD" id="cd03418">
    <property type="entry name" value="GRX_GRXb_1_3_like"/>
    <property type="match status" value="1"/>
</dbReference>
<keyword evidence="3 6" id="KW-0249">Electron transport</keyword>
<dbReference type="SUPFAM" id="SSF52833">
    <property type="entry name" value="Thioredoxin-like"/>
    <property type="match status" value="1"/>
</dbReference>
<evidence type="ECO:0000313" key="9">
    <source>
        <dbReference type="Proteomes" id="UP000020077"/>
    </source>
</evidence>
<gene>
    <name evidence="8" type="primary">grxC</name>
    <name evidence="8" type="ORF">AW09_001574</name>
</gene>
<comment type="caution">
    <text evidence="8">The sequence shown here is derived from an EMBL/GenBank/DDBJ whole genome shotgun (WGS) entry which is preliminary data.</text>
</comment>
<evidence type="ECO:0000256" key="4">
    <source>
        <dbReference type="ARBA" id="ARBA00023157"/>
    </source>
</evidence>
<accession>A0A080LWU5</accession>
<dbReference type="GO" id="GO:0005737">
    <property type="term" value="C:cytoplasm"/>
    <property type="evidence" value="ECO:0007669"/>
    <property type="project" value="TreeGrafter"/>
</dbReference>
<keyword evidence="5 6" id="KW-0676">Redox-active center</keyword>
<evidence type="ECO:0000256" key="6">
    <source>
        <dbReference type="RuleBase" id="RU364065"/>
    </source>
</evidence>
<protein>
    <recommendedName>
        <fullName evidence="6">Glutaredoxin</fullName>
    </recommendedName>
</protein>
<dbReference type="PROSITE" id="PS51354">
    <property type="entry name" value="GLUTAREDOXIN_2"/>
    <property type="match status" value="1"/>
</dbReference>
<proteinExistence type="inferred from homology"/>
<evidence type="ECO:0000256" key="3">
    <source>
        <dbReference type="ARBA" id="ARBA00022982"/>
    </source>
</evidence>
<dbReference type="Proteomes" id="UP000020077">
    <property type="component" value="Unassembled WGS sequence"/>
</dbReference>
<feature type="domain" description="Glutaredoxin" evidence="7">
    <location>
        <begin position="7"/>
        <end position="67"/>
    </location>
</feature>
<dbReference type="InterPro" id="IPR011767">
    <property type="entry name" value="GLR_AS"/>
</dbReference>
<evidence type="ECO:0000259" key="7">
    <source>
        <dbReference type="Pfam" id="PF00462"/>
    </source>
</evidence>
<dbReference type="PRINTS" id="PR00160">
    <property type="entry name" value="GLUTAREDOXIN"/>
</dbReference>
<dbReference type="EMBL" id="JDVG02000271">
    <property type="protein sequence ID" value="KFB73173.1"/>
    <property type="molecule type" value="Genomic_DNA"/>
</dbReference>
<keyword evidence="6" id="KW-0963">Cytoplasm</keyword>
<reference evidence="8 9" key="1">
    <citation type="submission" date="2014-02" db="EMBL/GenBank/DDBJ databases">
        <title>Expanding our view of genomic diversity in Candidatus Accumulibacter clades.</title>
        <authorList>
            <person name="Skennerton C.T."/>
            <person name="Barr J.J."/>
            <person name="Slater F.R."/>
            <person name="Bond P.L."/>
            <person name="Tyson G.W."/>
        </authorList>
    </citation>
    <scope>NUCLEOTIDE SEQUENCE [LARGE SCALE GENOMIC DNA]</scope>
    <source>
        <strain evidence="9">BA-91</strain>
    </source>
</reference>
<evidence type="ECO:0000256" key="2">
    <source>
        <dbReference type="ARBA" id="ARBA00022448"/>
    </source>
</evidence>
<dbReference type="Pfam" id="PF00462">
    <property type="entry name" value="Glutaredoxin"/>
    <property type="match status" value="1"/>
</dbReference>
<dbReference type="InterPro" id="IPR014025">
    <property type="entry name" value="Glutaredoxin_subgr"/>
</dbReference>
<dbReference type="GO" id="GO:0034599">
    <property type="term" value="P:cellular response to oxidative stress"/>
    <property type="evidence" value="ECO:0007669"/>
    <property type="project" value="TreeGrafter"/>
</dbReference>
<sequence length="91" mass="10096">MTAMPRVLMYSTAVCPFCVRAEQLLRARGVVDIEKVRIDLDPARRAEMLERTARRTVPQIYIGETHVGGSDELLALDRAGKLMPLLAGESV</sequence>
<organism evidence="8 9">
    <name type="scientific">Candidatus Accumulibacter phosphatis</name>
    <dbReference type="NCBI Taxonomy" id="327160"/>
    <lineage>
        <taxon>Bacteria</taxon>
        <taxon>Pseudomonadati</taxon>
        <taxon>Pseudomonadota</taxon>
        <taxon>Betaproteobacteria</taxon>
        <taxon>Candidatus Accumulibacter</taxon>
    </lineage>
</organism>
<dbReference type="GO" id="GO:0015038">
    <property type="term" value="F:glutathione disulfide oxidoreductase activity"/>
    <property type="evidence" value="ECO:0007669"/>
    <property type="project" value="UniProtKB-UniRule"/>
</dbReference>
<dbReference type="NCBIfam" id="TIGR02181">
    <property type="entry name" value="GRX_bact"/>
    <property type="match status" value="1"/>
</dbReference>
<evidence type="ECO:0000256" key="5">
    <source>
        <dbReference type="ARBA" id="ARBA00023284"/>
    </source>
</evidence>
<dbReference type="GO" id="GO:0045454">
    <property type="term" value="P:cell redox homeostasis"/>
    <property type="evidence" value="ECO:0007669"/>
    <property type="project" value="InterPro"/>
</dbReference>
<comment type="similarity">
    <text evidence="1 6">Belongs to the glutaredoxin family.</text>
</comment>
<dbReference type="InterPro" id="IPR036249">
    <property type="entry name" value="Thioredoxin-like_sf"/>
</dbReference>
<keyword evidence="4" id="KW-1015">Disulfide bond</keyword>
<comment type="function">
    <text evidence="6">Has a glutathione-disulfide oxidoreductase activity in the presence of NADPH and glutathione reductase. Reduces low molecular weight disulfides and proteins.</text>
</comment>
<dbReference type="PANTHER" id="PTHR45694">
    <property type="entry name" value="GLUTAREDOXIN 2"/>
    <property type="match status" value="1"/>
</dbReference>
<dbReference type="InterPro" id="IPR002109">
    <property type="entry name" value="Glutaredoxin"/>
</dbReference>
<name>A0A080LWU5_9PROT</name>
<dbReference type="PANTHER" id="PTHR45694:SF18">
    <property type="entry name" value="GLUTAREDOXIN-1-RELATED"/>
    <property type="match status" value="1"/>
</dbReference>
<evidence type="ECO:0000256" key="1">
    <source>
        <dbReference type="ARBA" id="ARBA00007787"/>
    </source>
</evidence>
<dbReference type="Gene3D" id="3.40.30.10">
    <property type="entry name" value="Glutaredoxin"/>
    <property type="match status" value="1"/>
</dbReference>
<dbReference type="PROSITE" id="PS00195">
    <property type="entry name" value="GLUTAREDOXIN_1"/>
    <property type="match status" value="1"/>
</dbReference>
<dbReference type="InterPro" id="IPR011900">
    <property type="entry name" value="GRX_bact"/>
</dbReference>
<dbReference type="AlphaFoldDB" id="A0A080LWU5"/>
<keyword evidence="2 6" id="KW-0813">Transport</keyword>
<evidence type="ECO:0000313" key="8">
    <source>
        <dbReference type="EMBL" id="KFB73173.1"/>
    </source>
</evidence>